<evidence type="ECO:0000313" key="1">
    <source>
        <dbReference type="EMBL" id="KAK9323862.1"/>
    </source>
</evidence>
<name>A0ACC3TSL3_9ASCO</name>
<reference evidence="2" key="1">
    <citation type="journal article" date="2024" name="Front. Bioeng. Biotechnol.">
        <title>Genome-scale model development and genomic sequencing of the oleaginous clade Lipomyces.</title>
        <authorList>
            <person name="Czajka J.J."/>
            <person name="Han Y."/>
            <person name="Kim J."/>
            <person name="Mondo S.J."/>
            <person name="Hofstad B.A."/>
            <person name="Robles A."/>
            <person name="Haridas S."/>
            <person name="Riley R."/>
            <person name="LaButti K."/>
            <person name="Pangilinan J."/>
            <person name="Andreopoulos W."/>
            <person name="Lipzen A."/>
            <person name="Yan J."/>
            <person name="Wang M."/>
            <person name="Ng V."/>
            <person name="Grigoriev I.V."/>
            <person name="Spatafora J.W."/>
            <person name="Magnuson J.K."/>
            <person name="Baker S.E."/>
            <person name="Pomraning K.R."/>
        </authorList>
    </citation>
    <scope>NUCLEOTIDE SEQUENCE [LARGE SCALE GENOMIC DNA]</scope>
    <source>
        <strain evidence="2">CBS 10300</strain>
    </source>
</reference>
<gene>
    <name evidence="1" type="ORF">V1517DRAFT_319124</name>
</gene>
<dbReference type="EMBL" id="MU970056">
    <property type="protein sequence ID" value="KAK9323862.1"/>
    <property type="molecule type" value="Genomic_DNA"/>
</dbReference>
<comment type="caution">
    <text evidence="1">The sequence shown here is derived from an EMBL/GenBank/DDBJ whole genome shotgun (WGS) entry which is preliminary data.</text>
</comment>
<organism evidence="1 2">
    <name type="scientific">Lipomyces orientalis</name>
    <dbReference type="NCBI Taxonomy" id="1233043"/>
    <lineage>
        <taxon>Eukaryota</taxon>
        <taxon>Fungi</taxon>
        <taxon>Dikarya</taxon>
        <taxon>Ascomycota</taxon>
        <taxon>Saccharomycotina</taxon>
        <taxon>Lipomycetes</taxon>
        <taxon>Lipomycetales</taxon>
        <taxon>Lipomycetaceae</taxon>
        <taxon>Lipomyces</taxon>
    </lineage>
</organism>
<keyword evidence="2" id="KW-1185">Reference proteome</keyword>
<accession>A0ACC3TSL3</accession>
<dbReference type="Proteomes" id="UP001489719">
    <property type="component" value="Unassembled WGS sequence"/>
</dbReference>
<sequence length="202" mass="22074">MTTVDEETFCKAFLHLLSNQSLQYPDDYAVDPKLLGPRPGLVLLPHMRYPKQRKLKSQTESIPTASLTIKSLRPPHFSATLDAPYSDTILSLKTEVVEETGLPFSALKLLVKGKVLPDTRTVGEIVDDKGKATIMVLVAAGTIPAPATAAEAAKAEAEEMEIDDDITDDVWSVIEAAVVGKLGEIKGRKVMERIRKGYDLTE</sequence>
<evidence type="ECO:0000313" key="2">
    <source>
        <dbReference type="Proteomes" id="UP001489719"/>
    </source>
</evidence>
<proteinExistence type="predicted"/>
<protein>
    <submittedName>
        <fullName evidence="1">Uncharacterized protein</fullName>
    </submittedName>
</protein>